<sequence length="256" mass="29563">MYLNFVDAQELTFSVEVSDEAHARRVFDQSLRIEPWIAATLREKNGSFVTSFLRLEGVAESHPSITPAFIEDAISARSDARRGDELLQNEKPWRVPGLCHEVSEYIEQTYGLARTSGTIMARDLVTPICLHYWNVLPDMTIVDMTSDQLQEGFDFRIITPGHPDWYRYQPEYECVEDLVDDKGGRGYYSDDLIDFILDTAERVGRNRAGLREYLQCPAPSRELMDRLHPHISEHLSVAIKENERYSRKVSERSYEP</sequence>
<dbReference type="AlphaFoldDB" id="A0A8I1EH50"/>
<gene>
    <name evidence="1" type="ORF">JEU22_14255</name>
</gene>
<proteinExistence type="predicted"/>
<dbReference type="RefSeq" id="WP_198747476.1">
    <property type="nucleotide sequence ID" value="NZ_JAEHTE010000015.1"/>
</dbReference>
<dbReference type="EMBL" id="JAEHTE010000015">
    <property type="protein sequence ID" value="MBI6885073.1"/>
    <property type="molecule type" value="Genomic_DNA"/>
</dbReference>
<organism evidence="1 2">
    <name type="scientific">Pseudomonas putida</name>
    <name type="common">Arthrobacter siderocapsulatus</name>
    <dbReference type="NCBI Taxonomy" id="303"/>
    <lineage>
        <taxon>Bacteria</taxon>
        <taxon>Pseudomonadati</taxon>
        <taxon>Pseudomonadota</taxon>
        <taxon>Gammaproteobacteria</taxon>
        <taxon>Pseudomonadales</taxon>
        <taxon>Pseudomonadaceae</taxon>
        <taxon>Pseudomonas</taxon>
    </lineage>
</organism>
<protein>
    <submittedName>
        <fullName evidence="1">Uncharacterized protein</fullName>
    </submittedName>
</protein>
<comment type="caution">
    <text evidence="1">The sequence shown here is derived from an EMBL/GenBank/DDBJ whole genome shotgun (WGS) entry which is preliminary data.</text>
</comment>
<evidence type="ECO:0000313" key="1">
    <source>
        <dbReference type="EMBL" id="MBI6885073.1"/>
    </source>
</evidence>
<accession>A0A8I1EH50</accession>
<dbReference type="Proteomes" id="UP000637061">
    <property type="component" value="Unassembled WGS sequence"/>
</dbReference>
<name>A0A8I1EH50_PSEPU</name>
<reference evidence="1" key="1">
    <citation type="submission" date="2020-12" db="EMBL/GenBank/DDBJ databases">
        <title>Enhanced detection system for hospital associated transmission using whole genome sequencing surveillance.</title>
        <authorList>
            <person name="Harrison L.H."/>
            <person name="Van Tyne D."/>
            <person name="Marsh J.W."/>
            <person name="Griffith M.P."/>
            <person name="Snyder D.J."/>
            <person name="Cooper V.S."/>
            <person name="Mustapha M."/>
        </authorList>
    </citation>
    <scope>NUCLEOTIDE SEQUENCE</scope>
    <source>
        <strain evidence="1">PSB00042</strain>
    </source>
</reference>
<evidence type="ECO:0000313" key="2">
    <source>
        <dbReference type="Proteomes" id="UP000637061"/>
    </source>
</evidence>